<dbReference type="AlphaFoldDB" id="A0A4R9I1A4"/>
<keyword evidence="2" id="KW-0378">Hydrolase</keyword>
<accession>A0A4R9I1A4</accession>
<proteinExistence type="predicted"/>
<evidence type="ECO:0000256" key="1">
    <source>
        <dbReference type="SAM" id="Phobius"/>
    </source>
</evidence>
<gene>
    <name evidence="2" type="ORF">EHQ24_16355</name>
</gene>
<evidence type="ECO:0000313" key="2">
    <source>
        <dbReference type="EMBL" id="TGK79118.1"/>
    </source>
</evidence>
<organism evidence="2 3">
    <name type="scientific">Leptospira noumeaensis</name>
    <dbReference type="NCBI Taxonomy" id="2484964"/>
    <lineage>
        <taxon>Bacteria</taxon>
        <taxon>Pseudomonadati</taxon>
        <taxon>Spirochaetota</taxon>
        <taxon>Spirochaetia</taxon>
        <taxon>Leptospirales</taxon>
        <taxon>Leptospiraceae</taxon>
        <taxon>Leptospira</taxon>
    </lineage>
</organism>
<dbReference type="Proteomes" id="UP000298009">
    <property type="component" value="Unassembled WGS sequence"/>
</dbReference>
<keyword evidence="1" id="KW-0812">Transmembrane</keyword>
<keyword evidence="1" id="KW-1133">Transmembrane helix</keyword>
<protein>
    <submittedName>
        <fullName evidence="2">SGNH/GDSL hydrolase family protein</fullName>
    </submittedName>
</protein>
<reference evidence="2" key="1">
    <citation type="journal article" date="2019" name="PLoS Negl. Trop. Dis.">
        <title>Revisiting the worldwide diversity of Leptospira species in the environment.</title>
        <authorList>
            <person name="Vincent A.T."/>
            <person name="Schiettekatte O."/>
            <person name="Bourhy P."/>
            <person name="Veyrier F.J."/>
            <person name="Picardeau M."/>
        </authorList>
    </citation>
    <scope>NUCLEOTIDE SEQUENCE [LARGE SCALE GENOMIC DNA]</scope>
    <source>
        <strain evidence="2">201800287</strain>
    </source>
</reference>
<dbReference type="OrthoDB" id="320990at2"/>
<dbReference type="InterPro" id="IPR036514">
    <property type="entry name" value="SGNH_hydro_sf"/>
</dbReference>
<dbReference type="SUPFAM" id="SSF52266">
    <property type="entry name" value="SGNH hydrolase"/>
    <property type="match status" value="1"/>
</dbReference>
<dbReference type="Gene3D" id="3.40.50.1110">
    <property type="entry name" value="SGNH hydrolase"/>
    <property type="match status" value="1"/>
</dbReference>
<keyword evidence="3" id="KW-1185">Reference proteome</keyword>
<dbReference type="GO" id="GO:0016788">
    <property type="term" value="F:hydrolase activity, acting on ester bonds"/>
    <property type="evidence" value="ECO:0007669"/>
    <property type="project" value="UniProtKB-ARBA"/>
</dbReference>
<sequence>MKKDKEQTTILPKPIKFGLYTLLIFSVLLSFCRLIDLAGLFNFSYGHYYFPVNQKIPFFRQGEREFAEINEFGFRIGTLKTNITCSYLLLGDSQTFGSGIFKKDSFPEILNRETNCHWVNVSIPGFTLENEFSMYEKVSPSFPSKDVYLFVYGNDIYETGDTPDYLHFVNHQKWYFHIVAFFFPESSRLYLKGIYFESIQKRMEEELERVSKLPYIAPDTKAKQEEVIDFLPIKTLFQISPSYLSSSLDTKTFAKKDFERWKQVFFRLKDKIEKDGKHLRVVYIPLEVEFDRTRYDVYENIGFKMNPKWLESDSELVLDLIQLTQENHIPLIDLRKWMRYRTDLLQNGDIHLNEVATRLIAEILKKDLQ</sequence>
<dbReference type="EMBL" id="RQFK01000028">
    <property type="protein sequence ID" value="TGK79118.1"/>
    <property type="molecule type" value="Genomic_DNA"/>
</dbReference>
<name>A0A4R9I1A4_9LEPT</name>
<evidence type="ECO:0000313" key="3">
    <source>
        <dbReference type="Proteomes" id="UP000298009"/>
    </source>
</evidence>
<comment type="caution">
    <text evidence="2">The sequence shown here is derived from an EMBL/GenBank/DDBJ whole genome shotgun (WGS) entry which is preliminary data.</text>
</comment>
<dbReference type="RefSeq" id="WP_135602691.1">
    <property type="nucleotide sequence ID" value="NZ_RQFK01000028.1"/>
</dbReference>
<feature type="transmembrane region" description="Helical" evidence="1">
    <location>
        <begin position="20"/>
        <end position="45"/>
    </location>
</feature>
<keyword evidence="1" id="KW-0472">Membrane</keyword>